<feature type="transmembrane region" description="Helical" evidence="7">
    <location>
        <begin position="217"/>
        <end position="236"/>
    </location>
</feature>
<accession>A0A914A8T3</accession>
<feature type="compositionally biased region" description="Basic and acidic residues" evidence="6">
    <location>
        <begin position="40"/>
        <end position="54"/>
    </location>
</feature>
<evidence type="ECO:0000256" key="7">
    <source>
        <dbReference type="SAM" id="Phobius"/>
    </source>
</evidence>
<dbReference type="InterPro" id="IPR051843">
    <property type="entry name" value="CPA1_transporter"/>
</dbReference>
<feature type="compositionally biased region" description="Basic and acidic residues" evidence="6">
    <location>
        <begin position="109"/>
        <end position="125"/>
    </location>
</feature>
<feature type="compositionally biased region" description="Polar residues" evidence="6">
    <location>
        <begin position="82"/>
        <end position="92"/>
    </location>
</feature>
<dbReference type="GO" id="GO:1902600">
    <property type="term" value="P:proton transmembrane transport"/>
    <property type="evidence" value="ECO:0007669"/>
    <property type="project" value="InterPro"/>
</dbReference>
<dbReference type="InterPro" id="IPR038770">
    <property type="entry name" value="Na+/solute_symporter_sf"/>
</dbReference>
<comment type="similarity">
    <text evidence="2">Belongs to the monovalent cation:proton antiporter 1 (CPA1) transporter (TC 2.A.36) family.</text>
</comment>
<proteinExistence type="inferred from homology"/>
<feature type="transmembrane region" description="Helical" evidence="7">
    <location>
        <begin position="546"/>
        <end position="566"/>
    </location>
</feature>
<feature type="transmembrane region" description="Helical" evidence="7">
    <location>
        <begin position="361"/>
        <end position="385"/>
    </location>
</feature>
<dbReference type="OrthoDB" id="423807at2759"/>
<dbReference type="EnsemblMetazoa" id="XM_038204344.1">
    <property type="protein sequence ID" value="XP_038060272.1"/>
    <property type="gene ID" value="LOC119731253"/>
</dbReference>
<dbReference type="GO" id="GO:0016020">
    <property type="term" value="C:membrane"/>
    <property type="evidence" value="ECO:0007669"/>
    <property type="project" value="UniProtKB-SubCell"/>
</dbReference>
<feature type="transmembrane region" description="Helical" evidence="7">
    <location>
        <begin position="435"/>
        <end position="452"/>
    </location>
</feature>
<feature type="transmembrane region" description="Helical" evidence="7">
    <location>
        <begin position="511"/>
        <end position="534"/>
    </location>
</feature>
<evidence type="ECO:0000256" key="6">
    <source>
        <dbReference type="SAM" id="MobiDB-lite"/>
    </source>
</evidence>
<feature type="transmembrane region" description="Helical" evidence="7">
    <location>
        <begin position="458"/>
        <end position="474"/>
    </location>
</feature>
<dbReference type="PANTHER" id="PTHR31102">
    <property type="match status" value="1"/>
</dbReference>
<feature type="region of interest" description="Disordered" evidence="6">
    <location>
        <begin position="640"/>
        <end position="659"/>
    </location>
</feature>
<dbReference type="InterPro" id="IPR006153">
    <property type="entry name" value="Cation/H_exchanger_TM"/>
</dbReference>
<keyword evidence="4 7" id="KW-1133">Transmembrane helix</keyword>
<dbReference type="PANTHER" id="PTHR31102:SF1">
    <property type="entry name" value="CATION_H+ EXCHANGER DOMAIN-CONTAINING PROTEIN"/>
    <property type="match status" value="1"/>
</dbReference>
<feature type="transmembrane region" description="Helical" evidence="7">
    <location>
        <begin position="327"/>
        <end position="349"/>
    </location>
</feature>
<feature type="transmembrane region" description="Helical" evidence="7">
    <location>
        <begin position="191"/>
        <end position="211"/>
    </location>
</feature>
<feature type="domain" description="Cation/H+ exchanger transmembrane" evidence="8">
    <location>
        <begin position="226"/>
        <end position="601"/>
    </location>
</feature>
<evidence type="ECO:0000313" key="9">
    <source>
        <dbReference type="EnsemblMetazoa" id="XP_038060272.1"/>
    </source>
</evidence>
<feature type="region of interest" description="Disordered" evidence="6">
    <location>
        <begin position="1"/>
        <end position="139"/>
    </location>
</feature>
<feature type="compositionally biased region" description="Low complexity" evidence="6">
    <location>
        <begin position="19"/>
        <end position="33"/>
    </location>
</feature>
<evidence type="ECO:0000256" key="4">
    <source>
        <dbReference type="ARBA" id="ARBA00022989"/>
    </source>
</evidence>
<sequence>MASPVRLKPQPKPRPSKRTSGAAASPVAAGATSLMPKTSEYSEPKDTKHVKEEVIYATPGEANVYDAPQQANVYATPDESSRTTSPVHSSKPGSPVMEWDGYQTQTSRDSQRWDRTPPEIPHFDLDSDDRETDSDEDSGECCPGRCEPCKAVLRPCMAQYNPLPDNPSLCVRLKHALLCPPHGRMSRDLTLVLLVFLSWGVVWGATGDAALPGGTFFALYVLTICCILGGFLVKLVRLPPLLGMLIVGFILRNVPRINIAVDIDKEWSSGLRSVALVVILMQAGLGLDAKALRSLSMVCVRLCFLPCLVEACVAGVVSHFLLGLPWVWGFMLGFVLGAVTPAVIVPSLLSLQKRGYGIDKGIPTLVIAAASCDDVLAISAFGVILGAAFATGDLVYNILRGPLELVVGVAFGCLGGVVLWYLPDRFQNAFVLRRTVLLFGGGLFAVFGSAAVKFSGAGALGCLTMAFVAGHGWKKNKEPIVKNIDLLWIIFEPLLFGLIGAEVAIETVQPATIGLGLATLFIGLAARLLASFLAVCRAKMNLKEKLFIALAWLPKATVQAAIGPVALDTAIKHGSGEYIELGTQLLTVAVLSILVTAPLGAIAIALAGPRLLSKSINEKPRDNNNRRPIIHLVPIGTPPESEVVELSPVSPEPDRSNPLNRLVAVVESDDKV</sequence>
<protein>
    <recommendedName>
        <fullName evidence="8">Cation/H+ exchanger transmembrane domain-containing protein</fullName>
    </recommendedName>
</protein>
<dbReference type="Pfam" id="PF00999">
    <property type="entry name" value="Na_H_Exchanger"/>
    <property type="match status" value="1"/>
</dbReference>
<dbReference type="GeneID" id="119731253"/>
<feature type="transmembrane region" description="Helical" evidence="7">
    <location>
        <begin position="486"/>
        <end position="505"/>
    </location>
</feature>
<dbReference type="Gene3D" id="1.20.1530.20">
    <property type="match status" value="1"/>
</dbReference>
<evidence type="ECO:0000256" key="3">
    <source>
        <dbReference type="ARBA" id="ARBA00022692"/>
    </source>
</evidence>
<feature type="transmembrane region" description="Helical" evidence="7">
    <location>
        <begin position="586"/>
        <end position="607"/>
    </location>
</feature>
<evidence type="ECO:0000256" key="5">
    <source>
        <dbReference type="ARBA" id="ARBA00023136"/>
    </source>
</evidence>
<evidence type="ECO:0000256" key="2">
    <source>
        <dbReference type="ARBA" id="ARBA00007367"/>
    </source>
</evidence>
<comment type="subcellular location">
    <subcellularLocation>
        <location evidence="1">Membrane</location>
        <topology evidence="1">Multi-pass membrane protein</topology>
    </subcellularLocation>
</comment>
<dbReference type="AlphaFoldDB" id="A0A914A8T3"/>
<dbReference type="GO" id="GO:0015297">
    <property type="term" value="F:antiporter activity"/>
    <property type="evidence" value="ECO:0007669"/>
    <property type="project" value="InterPro"/>
</dbReference>
<feature type="compositionally biased region" description="Acidic residues" evidence="6">
    <location>
        <begin position="126"/>
        <end position="139"/>
    </location>
</feature>
<evidence type="ECO:0000256" key="1">
    <source>
        <dbReference type="ARBA" id="ARBA00004141"/>
    </source>
</evidence>
<dbReference type="RefSeq" id="XP_038060272.1">
    <property type="nucleotide sequence ID" value="XM_038204344.1"/>
</dbReference>
<feature type="transmembrane region" description="Helical" evidence="7">
    <location>
        <begin position="405"/>
        <end position="423"/>
    </location>
</feature>
<dbReference type="OMA" id="MEWDGYQ"/>
<keyword evidence="10" id="KW-1185">Reference proteome</keyword>
<feature type="transmembrane region" description="Helical" evidence="7">
    <location>
        <begin position="299"/>
        <end position="321"/>
    </location>
</feature>
<keyword evidence="3 7" id="KW-0812">Transmembrane</keyword>
<name>A0A914A8T3_PATMI</name>
<keyword evidence="5 7" id="KW-0472">Membrane</keyword>
<evidence type="ECO:0000313" key="10">
    <source>
        <dbReference type="Proteomes" id="UP000887568"/>
    </source>
</evidence>
<reference evidence="9" key="1">
    <citation type="submission" date="2022-11" db="UniProtKB">
        <authorList>
            <consortium name="EnsemblMetazoa"/>
        </authorList>
    </citation>
    <scope>IDENTIFICATION</scope>
</reference>
<evidence type="ECO:0000259" key="8">
    <source>
        <dbReference type="Pfam" id="PF00999"/>
    </source>
</evidence>
<dbReference type="Proteomes" id="UP000887568">
    <property type="component" value="Unplaced"/>
</dbReference>
<organism evidence="9 10">
    <name type="scientific">Patiria miniata</name>
    <name type="common">Bat star</name>
    <name type="synonym">Asterina miniata</name>
    <dbReference type="NCBI Taxonomy" id="46514"/>
    <lineage>
        <taxon>Eukaryota</taxon>
        <taxon>Metazoa</taxon>
        <taxon>Echinodermata</taxon>
        <taxon>Eleutherozoa</taxon>
        <taxon>Asterozoa</taxon>
        <taxon>Asteroidea</taxon>
        <taxon>Valvatacea</taxon>
        <taxon>Valvatida</taxon>
        <taxon>Asterinidae</taxon>
        <taxon>Patiria</taxon>
    </lineage>
</organism>